<keyword evidence="6 14" id="KW-0808">Transferase</keyword>
<keyword evidence="5 14" id="KW-0489">Methyltransferase</keyword>
<comment type="catalytic activity">
    <reaction evidence="11">
        <text>methanethiol + S-adenosyl-L-methionine = dimethyl sulfide + S-adenosyl-L-homocysteine + H(+)</text>
        <dbReference type="Rhea" id="RHEA:50428"/>
        <dbReference type="ChEBI" id="CHEBI:15378"/>
        <dbReference type="ChEBI" id="CHEBI:16007"/>
        <dbReference type="ChEBI" id="CHEBI:17437"/>
        <dbReference type="ChEBI" id="CHEBI:57856"/>
        <dbReference type="ChEBI" id="CHEBI:59789"/>
        <dbReference type="EC" id="2.1.1.334"/>
    </reaction>
</comment>
<keyword evidence="7" id="KW-0949">S-adenosyl-L-methionine</keyword>
<feature type="transmembrane region" description="Helical" evidence="12">
    <location>
        <begin position="136"/>
        <end position="158"/>
    </location>
</feature>
<name>A0A4Q0QAW0_9BRAD</name>
<keyword evidence="10 12" id="KW-0472">Membrane</keyword>
<evidence type="ECO:0000313" key="14">
    <source>
        <dbReference type="EMBL" id="RXG86282.1"/>
    </source>
</evidence>
<dbReference type="GO" id="GO:0016020">
    <property type="term" value="C:membrane"/>
    <property type="evidence" value="ECO:0007669"/>
    <property type="project" value="UniProtKB-SubCell"/>
</dbReference>
<dbReference type="EC" id="2.1.1.334" evidence="4"/>
<keyword evidence="8 12" id="KW-0812">Transmembrane</keyword>
<evidence type="ECO:0000256" key="1">
    <source>
        <dbReference type="ARBA" id="ARBA00002096"/>
    </source>
</evidence>
<evidence type="ECO:0000256" key="7">
    <source>
        <dbReference type="ARBA" id="ARBA00022691"/>
    </source>
</evidence>
<dbReference type="GO" id="GO:0008168">
    <property type="term" value="F:methyltransferase activity"/>
    <property type="evidence" value="ECO:0007669"/>
    <property type="project" value="UniProtKB-KW"/>
</dbReference>
<dbReference type="InterPro" id="IPR009915">
    <property type="entry name" value="NnrU_dom"/>
</dbReference>
<dbReference type="EMBL" id="RKMK01000049">
    <property type="protein sequence ID" value="RXG86282.1"/>
    <property type="molecule type" value="Genomic_DNA"/>
</dbReference>
<feature type="transmembrane region" description="Helical" evidence="12">
    <location>
        <begin position="25"/>
        <end position="51"/>
    </location>
</feature>
<evidence type="ECO:0000256" key="4">
    <source>
        <dbReference type="ARBA" id="ARBA00012149"/>
    </source>
</evidence>
<dbReference type="GO" id="GO:0032259">
    <property type="term" value="P:methylation"/>
    <property type="evidence" value="ECO:0007669"/>
    <property type="project" value="UniProtKB-KW"/>
</dbReference>
<feature type="transmembrane region" description="Helical" evidence="12">
    <location>
        <begin position="63"/>
        <end position="83"/>
    </location>
</feature>
<dbReference type="Gene3D" id="1.20.120.1630">
    <property type="match status" value="1"/>
</dbReference>
<evidence type="ECO:0000256" key="11">
    <source>
        <dbReference type="ARBA" id="ARBA00048134"/>
    </source>
</evidence>
<evidence type="ECO:0000256" key="8">
    <source>
        <dbReference type="ARBA" id="ARBA00022692"/>
    </source>
</evidence>
<evidence type="ECO:0000259" key="13">
    <source>
        <dbReference type="Pfam" id="PF07298"/>
    </source>
</evidence>
<sequence length="261" mass="29576">MSQIDQVHSISPAVAGSRIFKFVAFLYGIAAYLVFFVTILYAIGFVMGLVVPKTIDTGTATPPVEAVIVNLLLMSLFAIQHSVMARQSFKAWWTQFVPKPVERSTYVLLASLSLLLLFWQWRPMPAVIWEVQDPDLAVTLVTLSFAGWVLVFISTYMINHFELFGLHQVTNHLIGKEAAPARFKTPLLYNFVRHPIYLGFIIAFWAAPVMTAGHLLFAAVTTLYIFVGIALEERDLVALFGDDYRQYKQRVSMLIPWRRSV</sequence>
<keyword evidence="9 12" id="KW-1133">Transmembrane helix</keyword>
<proteinExistence type="inferred from homology"/>
<evidence type="ECO:0000256" key="5">
    <source>
        <dbReference type="ARBA" id="ARBA00022603"/>
    </source>
</evidence>
<reference evidence="14 15" key="1">
    <citation type="submission" date="2018-11" db="EMBL/GenBank/DDBJ databases">
        <title>Bradyrhizobium sp. nov., isolated from effective nodules of peanut in China.</title>
        <authorList>
            <person name="Li Y."/>
        </authorList>
    </citation>
    <scope>NUCLEOTIDE SEQUENCE [LARGE SCALE GENOMIC DNA]</scope>
    <source>
        <strain evidence="14 15">CCBAU 51770</strain>
    </source>
</reference>
<dbReference type="Proteomes" id="UP000290174">
    <property type="component" value="Unassembled WGS sequence"/>
</dbReference>
<dbReference type="InterPro" id="IPR054700">
    <property type="entry name" value="MddA"/>
</dbReference>
<feature type="domain" description="NnrU" evidence="13">
    <location>
        <begin position="72"/>
        <end position="233"/>
    </location>
</feature>
<dbReference type="PANTHER" id="PTHR31040">
    <property type="entry name" value="NURIM"/>
    <property type="match status" value="1"/>
</dbReference>
<evidence type="ECO:0000256" key="9">
    <source>
        <dbReference type="ARBA" id="ARBA00022989"/>
    </source>
</evidence>
<comment type="function">
    <text evidence="1">Catalyzes the methylation of methanethiol (MeSH) to yield dimethylsulphide (DMS).</text>
</comment>
<dbReference type="Pfam" id="PF07298">
    <property type="entry name" value="NnrU"/>
    <property type="match status" value="1"/>
</dbReference>
<dbReference type="NCBIfam" id="NF045656">
    <property type="entry name" value="MeththiolMtaseMddA"/>
    <property type="match status" value="1"/>
</dbReference>
<protein>
    <recommendedName>
        <fullName evidence="4">methanethiol S-methyltransferase</fullName>
        <ecNumber evidence="4">2.1.1.334</ecNumber>
    </recommendedName>
</protein>
<evidence type="ECO:0000256" key="12">
    <source>
        <dbReference type="SAM" id="Phobius"/>
    </source>
</evidence>
<organism evidence="14 15">
    <name type="scientific">Bradyrhizobium zhanjiangense</name>
    <dbReference type="NCBI Taxonomy" id="1325107"/>
    <lineage>
        <taxon>Bacteria</taxon>
        <taxon>Pseudomonadati</taxon>
        <taxon>Pseudomonadota</taxon>
        <taxon>Alphaproteobacteria</taxon>
        <taxon>Hyphomicrobiales</taxon>
        <taxon>Nitrobacteraceae</taxon>
        <taxon>Bradyrhizobium</taxon>
    </lineage>
</organism>
<evidence type="ECO:0000256" key="2">
    <source>
        <dbReference type="ARBA" id="ARBA00004141"/>
    </source>
</evidence>
<gene>
    <name evidence="14" type="ORF">EAS61_33875</name>
</gene>
<accession>A0A4Q0QAW0</accession>
<evidence type="ECO:0000313" key="15">
    <source>
        <dbReference type="Proteomes" id="UP000290174"/>
    </source>
</evidence>
<dbReference type="AlphaFoldDB" id="A0A4Q0QAW0"/>
<evidence type="ECO:0000256" key="3">
    <source>
        <dbReference type="ARBA" id="ARBA00010631"/>
    </source>
</evidence>
<dbReference type="PANTHER" id="PTHR31040:SF1">
    <property type="entry name" value="NURIM"/>
    <property type="match status" value="1"/>
</dbReference>
<comment type="similarity">
    <text evidence="3">Belongs to the nurim family.</text>
</comment>
<feature type="transmembrane region" description="Helical" evidence="12">
    <location>
        <begin position="104"/>
        <end position="121"/>
    </location>
</feature>
<dbReference type="InterPro" id="IPR033580">
    <property type="entry name" value="Nurim-like"/>
</dbReference>
<dbReference type="RefSeq" id="WP_128956883.1">
    <property type="nucleotide sequence ID" value="NZ_RKMK01000049.1"/>
</dbReference>
<comment type="subcellular location">
    <subcellularLocation>
        <location evidence="2">Membrane</location>
        <topology evidence="2">Multi-pass membrane protein</topology>
    </subcellularLocation>
</comment>
<evidence type="ECO:0000256" key="6">
    <source>
        <dbReference type="ARBA" id="ARBA00022679"/>
    </source>
</evidence>
<comment type="caution">
    <text evidence="14">The sequence shown here is derived from an EMBL/GenBank/DDBJ whole genome shotgun (WGS) entry which is preliminary data.</text>
</comment>
<evidence type="ECO:0000256" key="10">
    <source>
        <dbReference type="ARBA" id="ARBA00023136"/>
    </source>
</evidence>